<evidence type="ECO:0000313" key="17">
    <source>
        <dbReference type="Proteomes" id="UP000027238"/>
    </source>
</evidence>
<keyword evidence="11 12" id="KW-0472">Membrane</keyword>
<dbReference type="InterPro" id="IPR056824">
    <property type="entry name" value="PGAP1_TMD"/>
</dbReference>
<gene>
    <name evidence="16" type="ORF">CSUB01_11436</name>
</gene>
<feature type="transmembrane region" description="Helical" evidence="12">
    <location>
        <begin position="1114"/>
        <end position="1133"/>
    </location>
</feature>
<evidence type="ECO:0000256" key="9">
    <source>
        <dbReference type="ARBA" id="ARBA00022927"/>
    </source>
</evidence>
<comment type="caution">
    <text evidence="16">The sequence shown here is derived from an EMBL/GenBank/DDBJ whole genome shotgun (WGS) entry which is preliminary data.</text>
</comment>
<evidence type="ECO:0000256" key="6">
    <source>
        <dbReference type="ARBA" id="ARBA00022692"/>
    </source>
</evidence>
<dbReference type="GO" id="GO:0015031">
    <property type="term" value="P:protein transport"/>
    <property type="evidence" value="ECO:0007669"/>
    <property type="project" value="UniProtKB-KW"/>
</dbReference>
<dbReference type="PANTHER" id="PTHR15495:SF7">
    <property type="entry name" value="GPI INOSITOL-DEACYLASE"/>
    <property type="match status" value="1"/>
</dbReference>
<feature type="compositionally biased region" description="Polar residues" evidence="13">
    <location>
        <begin position="116"/>
        <end position="134"/>
    </location>
</feature>
<evidence type="ECO:0000256" key="12">
    <source>
        <dbReference type="RuleBase" id="RU365011"/>
    </source>
</evidence>
<dbReference type="SUPFAM" id="SSF53474">
    <property type="entry name" value="alpha/beta-Hydrolases"/>
    <property type="match status" value="1"/>
</dbReference>
<feature type="transmembrane region" description="Helical" evidence="12">
    <location>
        <begin position="869"/>
        <end position="887"/>
    </location>
</feature>
<dbReference type="EC" id="3.1.-.-" evidence="12"/>
<feature type="domain" description="GPI inositol-deacylase PGAP1-like alpha/beta" evidence="14">
    <location>
        <begin position="274"/>
        <end position="517"/>
    </location>
</feature>
<keyword evidence="9 12" id="KW-0653">Protein transport</keyword>
<dbReference type="Pfam" id="PF25140">
    <property type="entry name" value="PGAP1_TMD"/>
    <property type="match status" value="1"/>
</dbReference>
<feature type="domain" description="GPI inositol-deacylase transmembrane" evidence="15">
    <location>
        <begin position="874"/>
        <end position="1191"/>
    </location>
</feature>
<keyword evidence="6 12" id="KW-0812">Transmembrane</keyword>
<dbReference type="Gene3D" id="3.40.50.1820">
    <property type="entry name" value="alpha/beta hydrolase"/>
    <property type="match status" value="1"/>
</dbReference>
<sequence length="1220" mass="136814">MKRRSSGSTDDSDELPPPDPPRLQHHYQHQHGHPSPVRNFAPPRPPPSPPPRAPKHSAIVAAVAVASRPSSARSRRSNNPNWKLEHGPNANGSPENYSLTASSLPPPPSSFCLTAPSPTYRNDQRQPPNHTHSQALGAKRQTHQENVASLRNAQDDDDDEDDDDEDDDSSRDDPMATTSEKMPDVRFADRRYRSRSPWSITIFALAVTILGITLLCAILNSSWTRQIDAKGCRMSYMRPSYIRLRDFDTEHTRFATKYSLYLYREQGVDDERKLRGIPVLFIPGNAGSYKQVRPIAAEAANYYHESLQHDELAAAAGARSLDFFTVDFNEDITAFHGQTMLDQAEYLNEAIRYILSLYMDPRMSARDQDLPDPTSVLVLGHSMGGIVARTMLIMPNYQSNSINTIITMSAPHSRPPVTFDGQIVKIYDDINDYWRRAYSQKWANNNPLWHVTLVSIAGGGLDTVVPSDYASVESIIPETHGFTVFTTGIPGVWTSMDHQAILWCDQFRKVVARAMYEVVDVHRSSQTKPRAERMRVFKKWFLTGMETIAEKTLPSEGPSTLLTLEDNSNAIMAQGERLVLRQLGREPKPRAHLLPVPPQGSPGSKRFTLLSDTALDRPGEHGKLEVLFCSVFPLQPGQATTFSMNIDLSGDSTGSTRLACKNAAPDVILLPPSKESRHEPFLLDNEPVTKPFSYLQFDTEDISDHQFVAIVDKAVKTTESFVVAEFSDYSQSHRRRNISLRRLLAFGMTWALPSNRPMVAEINIPALQSSLVAYSLEIGTQACGATSELFSPMIRQHLAQPYESKFFVNARHASISMHGVAPFVPPPLRHKGHDEQGLSLQFWTDPTCESAIQVKLTVDALGSLGKLYMRYRTVFAAFPLLVVTLVLRKQFRVYDTTGTFISFSESLDLCLRQSLPLMLLSLTFLSLSMTGSWSSGPGVFWHWRNTTSTAADFHSNDLLTGTQDPFFWFLIPLIGVVCIGVCAVLHYVTLALTQLLGIVYSRLALRPYGQARDERRRAQLPTFVASSPRRRMVTTAVLLFLVSTFIPYQFAYLVACLVQLFTAVRALRIASELKSGPTFAFYHYAHSILLLMLWVLPINLPILAVWIRNLAVHWLTPFSSHHNVLSIMPFILLVENLTTGKMVPRVTGRMRHLTSVLLFGTAIYAAIYGISYAYMLHYLVNFIAAWLVVVHSTNDNWPLAGFSSIFENSHIEDRKRGKTP</sequence>
<dbReference type="GO" id="GO:0006888">
    <property type="term" value="P:endoplasmic reticulum to Golgi vesicle-mediated transport"/>
    <property type="evidence" value="ECO:0007669"/>
    <property type="project" value="TreeGrafter"/>
</dbReference>
<evidence type="ECO:0000256" key="13">
    <source>
        <dbReference type="SAM" id="MobiDB-lite"/>
    </source>
</evidence>
<feature type="region of interest" description="Disordered" evidence="13">
    <location>
        <begin position="1"/>
        <end position="184"/>
    </location>
</feature>
<organism evidence="16 17">
    <name type="scientific">Colletotrichum sublineola</name>
    <name type="common">Sorghum anthracnose fungus</name>
    <dbReference type="NCBI Taxonomy" id="1173701"/>
    <lineage>
        <taxon>Eukaryota</taxon>
        <taxon>Fungi</taxon>
        <taxon>Dikarya</taxon>
        <taxon>Ascomycota</taxon>
        <taxon>Pezizomycotina</taxon>
        <taxon>Sordariomycetes</taxon>
        <taxon>Hypocreomycetidae</taxon>
        <taxon>Glomerellales</taxon>
        <taxon>Glomerellaceae</taxon>
        <taxon>Colletotrichum</taxon>
        <taxon>Colletotrichum graminicola species complex</taxon>
    </lineage>
</organism>
<dbReference type="OrthoDB" id="348976at2759"/>
<dbReference type="EMBL" id="JMSE01000610">
    <property type="protein sequence ID" value="KDN68810.1"/>
    <property type="molecule type" value="Genomic_DNA"/>
</dbReference>
<feature type="transmembrane region" description="Helical" evidence="12">
    <location>
        <begin position="1036"/>
        <end position="1061"/>
    </location>
</feature>
<evidence type="ECO:0000256" key="3">
    <source>
        <dbReference type="ARBA" id="ARBA00006931"/>
    </source>
</evidence>
<reference evidence="17" key="1">
    <citation type="journal article" date="2014" name="Genome Announc.">
        <title>Draft genome sequence of Colletotrichum sublineola, a destructive pathogen of cultivated sorghum.</title>
        <authorList>
            <person name="Baroncelli R."/>
            <person name="Sanz-Martin J.M."/>
            <person name="Rech G.E."/>
            <person name="Sukno S.A."/>
            <person name="Thon M.R."/>
        </authorList>
    </citation>
    <scope>NUCLEOTIDE SEQUENCE [LARGE SCALE GENOMIC DNA]</scope>
    <source>
        <strain evidence="17">TX430BB</strain>
    </source>
</reference>
<proteinExistence type="inferred from homology"/>
<keyword evidence="17" id="KW-1185">Reference proteome</keyword>
<comment type="similarity">
    <text evidence="3 12">Belongs to the GPI inositol-deacylase family.</text>
</comment>
<keyword evidence="8 12" id="KW-0256">Endoplasmic reticulum</keyword>
<dbReference type="Pfam" id="PF25141">
    <property type="entry name" value="PGAP1_2nd"/>
    <property type="match status" value="1"/>
</dbReference>
<evidence type="ECO:0000256" key="8">
    <source>
        <dbReference type="ARBA" id="ARBA00022824"/>
    </source>
</evidence>
<evidence type="ECO:0000256" key="7">
    <source>
        <dbReference type="ARBA" id="ARBA00022801"/>
    </source>
</evidence>
<keyword evidence="7 12" id="KW-0378">Hydrolase</keyword>
<feature type="compositionally biased region" description="Basic residues" evidence="13">
    <location>
        <begin position="23"/>
        <end position="32"/>
    </location>
</feature>
<dbReference type="AlphaFoldDB" id="A0A066XS59"/>
<dbReference type="FunFam" id="3.40.50.1820:FF:000056">
    <property type="entry name" value="GPI inositol-deacylase"/>
    <property type="match status" value="1"/>
</dbReference>
<feature type="compositionally biased region" description="Pro residues" evidence="13">
    <location>
        <begin position="42"/>
        <end position="52"/>
    </location>
</feature>
<dbReference type="GO" id="GO:0005789">
    <property type="term" value="C:endoplasmic reticulum membrane"/>
    <property type="evidence" value="ECO:0007669"/>
    <property type="project" value="UniProtKB-SubCell"/>
</dbReference>
<evidence type="ECO:0000256" key="4">
    <source>
        <dbReference type="ARBA" id="ARBA00015856"/>
    </source>
</evidence>
<dbReference type="GO" id="GO:0050185">
    <property type="term" value="F:phosphatidylinositol deacylase activity"/>
    <property type="evidence" value="ECO:0007669"/>
    <property type="project" value="TreeGrafter"/>
</dbReference>
<feature type="transmembrane region" description="Helical" evidence="12">
    <location>
        <begin position="200"/>
        <end position="223"/>
    </location>
</feature>
<feature type="transmembrane region" description="Helical" evidence="12">
    <location>
        <begin position="1081"/>
        <end position="1107"/>
    </location>
</feature>
<dbReference type="eggNOG" id="KOG3724">
    <property type="taxonomic scope" value="Eukaryota"/>
</dbReference>
<dbReference type="PANTHER" id="PTHR15495">
    <property type="entry name" value="NEGATIVE REGULATOR OF VESICLE FORMATION-RELATED"/>
    <property type="match status" value="1"/>
</dbReference>
<evidence type="ECO:0000313" key="16">
    <source>
        <dbReference type="EMBL" id="KDN68810.1"/>
    </source>
</evidence>
<comment type="function">
    <text evidence="1 12">Involved in inositol deacylation of GPI-anchored proteins which plays important roles in the quality control and ER-associated degradation of GPI-anchored proteins.</text>
</comment>
<evidence type="ECO:0000256" key="11">
    <source>
        <dbReference type="ARBA" id="ARBA00023136"/>
    </source>
</evidence>
<dbReference type="GO" id="GO:0006505">
    <property type="term" value="P:GPI anchor metabolic process"/>
    <property type="evidence" value="ECO:0007669"/>
    <property type="project" value="TreeGrafter"/>
</dbReference>
<dbReference type="InterPro" id="IPR029058">
    <property type="entry name" value="AB_hydrolase_fold"/>
</dbReference>
<feature type="transmembrane region" description="Helical" evidence="12">
    <location>
        <begin position="966"/>
        <end position="992"/>
    </location>
</feature>
<dbReference type="OMA" id="WVRNLAV"/>
<evidence type="ECO:0000256" key="10">
    <source>
        <dbReference type="ARBA" id="ARBA00022989"/>
    </source>
</evidence>
<dbReference type="InterPro" id="IPR039529">
    <property type="entry name" value="PGAP1/BST1"/>
</dbReference>
<feature type="compositionally biased region" description="Acidic residues" evidence="13">
    <location>
        <begin position="155"/>
        <end position="170"/>
    </location>
</feature>
<accession>A0A066XS59</accession>
<feature type="transmembrane region" description="Helical" evidence="12">
    <location>
        <begin position="1153"/>
        <end position="1174"/>
    </location>
</feature>
<dbReference type="STRING" id="1173701.A0A066XS59"/>
<protein>
    <recommendedName>
        <fullName evidence="4 12">GPI inositol-deacylase</fullName>
        <ecNumber evidence="12">3.1.-.-</ecNumber>
    </recommendedName>
</protein>
<dbReference type="Pfam" id="PF07819">
    <property type="entry name" value="PGAP1"/>
    <property type="match status" value="1"/>
</dbReference>
<keyword evidence="5 12" id="KW-0813">Transport</keyword>
<evidence type="ECO:0000256" key="2">
    <source>
        <dbReference type="ARBA" id="ARBA00004477"/>
    </source>
</evidence>
<name>A0A066XS59_COLSU</name>
<dbReference type="Proteomes" id="UP000027238">
    <property type="component" value="Unassembled WGS sequence"/>
</dbReference>
<keyword evidence="10 12" id="KW-1133">Transmembrane helix</keyword>
<feature type="compositionally biased region" description="Polar residues" evidence="13">
    <location>
        <begin position="90"/>
        <end position="101"/>
    </location>
</feature>
<dbReference type="InterPro" id="IPR012908">
    <property type="entry name" value="PGAP1-ab_dom-like"/>
</dbReference>
<evidence type="ECO:0000259" key="14">
    <source>
        <dbReference type="Pfam" id="PF07819"/>
    </source>
</evidence>
<feature type="transmembrane region" description="Helical" evidence="12">
    <location>
        <begin position="915"/>
        <end position="934"/>
    </location>
</feature>
<dbReference type="HOGENOM" id="CLU_006103_1_0_1"/>
<evidence type="ECO:0000259" key="15">
    <source>
        <dbReference type="Pfam" id="PF25140"/>
    </source>
</evidence>
<evidence type="ECO:0000256" key="5">
    <source>
        <dbReference type="ARBA" id="ARBA00022448"/>
    </source>
</evidence>
<feature type="compositionally biased region" description="Low complexity" evidence="13">
    <location>
        <begin position="56"/>
        <end position="72"/>
    </location>
</feature>
<evidence type="ECO:0000256" key="1">
    <source>
        <dbReference type="ARBA" id="ARBA00003496"/>
    </source>
</evidence>
<comment type="subcellular location">
    <subcellularLocation>
        <location evidence="2">Endoplasmic reticulum membrane</location>
        <topology evidence="2">Multi-pass membrane protein</topology>
    </subcellularLocation>
</comment>